<dbReference type="Proteomes" id="UP000252884">
    <property type="component" value="Unassembled WGS sequence"/>
</dbReference>
<gene>
    <name evidence="3" type="ORF">DES41_101364</name>
</gene>
<dbReference type="InterPro" id="IPR049672">
    <property type="entry name" value="Xrt_dep_XDP1"/>
</dbReference>
<dbReference type="NCBIfam" id="NF041927">
    <property type="entry name" value="Xrt_dep_XDP1"/>
    <property type="match status" value="1"/>
</dbReference>
<keyword evidence="4" id="KW-1185">Reference proteome</keyword>
<feature type="chain" id="PRO_5016892656" evidence="1">
    <location>
        <begin position="25"/>
        <end position="272"/>
    </location>
</feature>
<evidence type="ECO:0000313" key="3">
    <source>
        <dbReference type="EMBL" id="RCW75769.1"/>
    </source>
</evidence>
<dbReference type="RefSeq" id="WP_114465368.1">
    <property type="nucleotide sequence ID" value="NZ_QPJK01000001.1"/>
</dbReference>
<dbReference type="AlphaFoldDB" id="A0A368Y7U9"/>
<name>A0A368Y7U9_9BURK</name>
<evidence type="ECO:0000313" key="4">
    <source>
        <dbReference type="Proteomes" id="UP000252884"/>
    </source>
</evidence>
<dbReference type="EMBL" id="QPJK01000001">
    <property type="protein sequence ID" value="RCW75769.1"/>
    <property type="molecule type" value="Genomic_DNA"/>
</dbReference>
<dbReference type="InterPro" id="IPR013424">
    <property type="entry name" value="Ice-binding_C"/>
</dbReference>
<proteinExistence type="predicted"/>
<dbReference type="NCBIfam" id="TIGR02595">
    <property type="entry name" value="PEP_CTERM"/>
    <property type="match status" value="1"/>
</dbReference>
<dbReference type="OrthoDB" id="8544832at2"/>
<feature type="signal peptide" evidence="1">
    <location>
        <begin position="1"/>
        <end position="24"/>
    </location>
</feature>
<accession>A0A368Y7U9</accession>
<protein>
    <submittedName>
        <fullName evidence="3">Putative secreted protein with PEP-CTERM sorting signal/MYXO-CTERM domain-containing protein</fullName>
    </submittedName>
</protein>
<reference evidence="3 4" key="1">
    <citation type="submission" date="2018-07" db="EMBL/GenBank/DDBJ databases">
        <title>Genomic Encyclopedia of Type Strains, Phase IV (KMG-IV): sequencing the most valuable type-strain genomes for metagenomic binning, comparative biology and taxonomic classification.</title>
        <authorList>
            <person name="Goeker M."/>
        </authorList>
    </citation>
    <scope>NUCLEOTIDE SEQUENCE [LARGE SCALE GENOMIC DNA]</scope>
    <source>
        <strain evidence="3 4">DSM 21634</strain>
    </source>
</reference>
<feature type="domain" description="Ice-binding protein C-terminal" evidence="2">
    <location>
        <begin position="245"/>
        <end position="266"/>
    </location>
</feature>
<dbReference type="Pfam" id="PF07589">
    <property type="entry name" value="PEP-CTERM"/>
    <property type="match status" value="1"/>
</dbReference>
<organism evidence="3 4">
    <name type="scientific">Pseudorhodoferax soli</name>
    <dbReference type="NCBI Taxonomy" id="545864"/>
    <lineage>
        <taxon>Bacteria</taxon>
        <taxon>Pseudomonadati</taxon>
        <taxon>Pseudomonadota</taxon>
        <taxon>Betaproteobacteria</taxon>
        <taxon>Burkholderiales</taxon>
        <taxon>Comamonadaceae</taxon>
    </lineage>
</organism>
<evidence type="ECO:0000259" key="2">
    <source>
        <dbReference type="Pfam" id="PF07589"/>
    </source>
</evidence>
<comment type="caution">
    <text evidence="3">The sequence shown here is derived from an EMBL/GenBank/DDBJ whole genome shotgun (WGS) entry which is preliminary data.</text>
</comment>
<evidence type="ECO:0000256" key="1">
    <source>
        <dbReference type="SAM" id="SignalP"/>
    </source>
</evidence>
<keyword evidence="1" id="KW-0732">Signal</keyword>
<sequence>MTKNKFLQLLGGAAVAVAATGAMADWTFNNTNTSTEASTGVKATASAYYIANGSGGAFVSTTGKVVSADTSLTYNNSSGLGVSSAKETGSPNHAVDNQTRTDMILFSFTGLVELDYVSLGWTSNSSGSSTASNRDADFSVLRYTKTQLPAGKDAQTPYTIVGKTWDTLMAEGWALVNDVDGKNVATYAVNGQGSNTTKDSGLVSSWWIVSAFNTGFGGKSGLSNGNDYFKLASLKGTVHTPSSEVPEPSSLALLGLAALGLAASRRRAKSRN</sequence>